<sequence>MNHKILWAIFSSYLLALAIFADAHNYETPISDCCKIPGSSPGWKNELHKLTYSNINPLRVDKLISTAQECCQACVENQDCVQWSFGQNICLLVGNSLLGQELTNNGKLPLQTCDLPTGPPTKGPDAGIIRCSDGCKSKSHKF</sequence>
<evidence type="ECO:0000256" key="1">
    <source>
        <dbReference type="SAM" id="SignalP"/>
    </source>
</evidence>
<evidence type="ECO:0000313" key="3">
    <source>
        <dbReference type="EMBL" id="RIB27028.1"/>
    </source>
</evidence>
<dbReference type="AlphaFoldDB" id="A0A397VYK2"/>
<dbReference type="Proteomes" id="UP000266673">
    <property type="component" value="Unassembled WGS sequence"/>
</dbReference>
<gene>
    <name evidence="3" type="ORF">C2G38_2138034</name>
</gene>
<feature type="signal peptide" evidence="1">
    <location>
        <begin position="1"/>
        <end position="23"/>
    </location>
</feature>
<dbReference type="EMBL" id="QKWP01000113">
    <property type="protein sequence ID" value="RIB27028.1"/>
    <property type="molecule type" value="Genomic_DNA"/>
</dbReference>
<dbReference type="Gene3D" id="3.50.4.10">
    <property type="entry name" value="Hepatocyte Growth Factor"/>
    <property type="match status" value="1"/>
</dbReference>
<name>A0A397VYK2_9GLOM</name>
<protein>
    <recommendedName>
        <fullName evidence="2">Apple domain-containing protein</fullName>
    </recommendedName>
</protein>
<comment type="caution">
    <text evidence="3">The sequence shown here is derived from an EMBL/GenBank/DDBJ whole genome shotgun (WGS) entry which is preliminary data.</text>
</comment>
<keyword evidence="4" id="KW-1185">Reference proteome</keyword>
<evidence type="ECO:0000313" key="4">
    <source>
        <dbReference type="Proteomes" id="UP000266673"/>
    </source>
</evidence>
<feature type="chain" id="PRO_5017325760" description="Apple domain-containing protein" evidence="1">
    <location>
        <begin position="24"/>
        <end position="142"/>
    </location>
</feature>
<keyword evidence="1" id="KW-0732">Signal</keyword>
<organism evidence="3 4">
    <name type="scientific">Gigaspora rosea</name>
    <dbReference type="NCBI Taxonomy" id="44941"/>
    <lineage>
        <taxon>Eukaryota</taxon>
        <taxon>Fungi</taxon>
        <taxon>Fungi incertae sedis</taxon>
        <taxon>Mucoromycota</taxon>
        <taxon>Glomeromycotina</taxon>
        <taxon>Glomeromycetes</taxon>
        <taxon>Diversisporales</taxon>
        <taxon>Gigasporaceae</taxon>
        <taxon>Gigaspora</taxon>
    </lineage>
</organism>
<proteinExistence type="predicted"/>
<accession>A0A397VYK2</accession>
<dbReference type="Pfam" id="PF14295">
    <property type="entry name" value="PAN_4"/>
    <property type="match status" value="1"/>
</dbReference>
<dbReference type="InterPro" id="IPR003609">
    <property type="entry name" value="Pan_app"/>
</dbReference>
<dbReference type="OrthoDB" id="2356959at2759"/>
<reference evidence="3 4" key="1">
    <citation type="submission" date="2018-06" db="EMBL/GenBank/DDBJ databases">
        <title>Comparative genomics reveals the genomic features of Rhizophagus irregularis, R. cerebriforme, R. diaphanum and Gigaspora rosea, and their symbiotic lifestyle signature.</title>
        <authorList>
            <person name="Morin E."/>
            <person name="San Clemente H."/>
            <person name="Chen E.C.H."/>
            <person name="De La Providencia I."/>
            <person name="Hainaut M."/>
            <person name="Kuo A."/>
            <person name="Kohler A."/>
            <person name="Murat C."/>
            <person name="Tang N."/>
            <person name="Roy S."/>
            <person name="Loubradou J."/>
            <person name="Henrissat B."/>
            <person name="Grigoriev I.V."/>
            <person name="Corradi N."/>
            <person name="Roux C."/>
            <person name="Martin F.M."/>
        </authorList>
    </citation>
    <scope>NUCLEOTIDE SEQUENCE [LARGE SCALE GENOMIC DNA]</scope>
    <source>
        <strain evidence="3 4">DAOM 194757</strain>
    </source>
</reference>
<evidence type="ECO:0000259" key="2">
    <source>
        <dbReference type="Pfam" id="PF14295"/>
    </source>
</evidence>
<feature type="domain" description="Apple" evidence="2">
    <location>
        <begin position="63"/>
        <end position="87"/>
    </location>
</feature>